<dbReference type="SUPFAM" id="SSF52540">
    <property type="entry name" value="P-loop containing nucleoside triphosphate hydrolases"/>
    <property type="match status" value="1"/>
</dbReference>
<keyword evidence="2" id="KW-1185">Reference proteome</keyword>
<dbReference type="GO" id="GO:0006952">
    <property type="term" value="P:defense response"/>
    <property type="evidence" value="ECO:0007669"/>
    <property type="project" value="InterPro"/>
</dbReference>
<dbReference type="InterPro" id="IPR027417">
    <property type="entry name" value="P-loop_NTPase"/>
</dbReference>
<evidence type="ECO:0000313" key="1">
    <source>
        <dbReference type="EMBL" id="CAE6229235.1"/>
    </source>
</evidence>
<dbReference type="InterPro" id="IPR042197">
    <property type="entry name" value="Apaf_helical"/>
</dbReference>
<organism evidence="1 2">
    <name type="scientific">Arabidopsis arenosa</name>
    <name type="common">Sand rock-cress</name>
    <name type="synonym">Cardaminopsis arenosa</name>
    <dbReference type="NCBI Taxonomy" id="38785"/>
    <lineage>
        <taxon>Eukaryota</taxon>
        <taxon>Viridiplantae</taxon>
        <taxon>Streptophyta</taxon>
        <taxon>Embryophyta</taxon>
        <taxon>Tracheophyta</taxon>
        <taxon>Spermatophyta</taxon>
        <taxon>Magnoliopsida</taxon>
        <taxon>eudicotyledons</taxon>
        <taxon>Gunneridae</taxon>
        <taxon>Pentapetalae</taxon>
        <taxon>rosids</taxon>
        <taxon>malvids</taxon>
        <taxon>Brassicales</taxon>
        <taxon>Brassicaceae</taxon>
        <taxon>Camelineae</taxon>
        <taxon>Arabidopsis</taxon>
    </lineage>
</organism>
<protein>
    <recommendedName>
        <fullName evidence="3">AAA+ ATPase domain-containing protein</fullName>
    </recommendedName>
</protein>
<dbReference type="InterPro" id="IPR044974">
    <property type="entry name" value="Disease_R_plants"/>
</dbReference>
<evidence type="ECO:0008006" key="3">
    <source>
        <dbReference type="Google" id="ProtNLM"/>
    </source>
</evidence>
<dbReference type="Proteomes" id="UP000682877">
    <property type="component" value="Chromosome 8"/>
</dbReference>
<dbReference type="AlphaFoldDB" id="A0A8S2AYZ1"/>
<dbReference type="PANTHER" id="PTHR11017:SF559">
    <property type="entry name" value="DISEASE RESISTANCE PROTEIN CHL1"/>
    <property type="match status" value="1"/>
</dbReference>
<proteinExistence type="predicted"/>
<dbReference type="Gene3D" id="3.40.50.300">
    <property type="entry name" value="P-loop containing nucleotide triphosphate hydrolases"/>
    <property type="match status" value="1"/>
</dbReference>
<reference evidence="1" key="1">
    <citation type="submission" date="2021-01" db="EMBL/GenBank/DDBJ databases">
        <authorList>
            <person name="Bezrukov I."/>
        </authorList>
    </citation>
    <scope>NUCLEOTIDE SEQUENCE</scope>
</reference>
<dbReference type="Gene3D" id="1.10.8.430">
    <property type="entry name" value="Helical domain of apoptotic protease-activating factors"/>
    <property type="match status" value="1"/>
</dbReference>
<dbReference type="PANTHER" id="PTHR11017">
    <property type="entry name" value="LEUCINE-RICH REPEAT-CONTAINING PROTEIN"/>
    <property type="match status" value="1"/>
</dbReference>
<dbReference type="PRINTS" id="PR00364">
    <property type="entry name" value="DISEASERSIST"/>
</dbReference>
<name>A0A8S2AYZ1_ARAAE</name>
<sequence length="292" mass="33209">MEASTVPTGQHSGRPVLGDLGDAELIHKITDDIWNILVASKSSDLCGLVGMDRHMKAMYGLLDLGLKDEVRHIIIWGSQDIGKTEFAKYLYQEILHNFDTHVLLNAPPRRSRYHKNWLAKPVRSRLKRARTLSKTSKDTASRVLLVLENVNESIDPIKELAEEINSFGPGSRIITTTRNLQFSSTTPLRLQYEVVGLEFSEALQLFCLHAFEQTHPFLGFEDLSCRAVKLAGGFPLSLKRLGSRFSGRKKDEWEVILFGYEISADNDEFYWETILQCFEEKQNKGTIRVPVE</sequence>
<accession>A0A8S2AYZ1</accession>
<dbReference type="GO" id="GO:0043531">
    <property type="term" value="F:ADP binding"/>
    <property type="evidence" value="ECO:0007669"/>
    <property type="project" value="InterPro"/>
</dbReference>
<gene>
    <name evidence="1" type="ORF">AARE701A_LOCUS20970</name>
</gene>
<dbReference type="EMBL" id="LR999458">
    <property type="protein sequence ID" value="CAE6229235.1"/>
    <property type="molecule type" value="Genomic_DNA"/>
</dbReference>
<evidence type="ECO:0000313" key="2">
    <source>
        <dbReference type="Proteomes" id="UP000682877"/>
    </source>
</evidence>